<keyword evidence="1" id="KW-1133">Transmembrane helix</keyword>
<proteinExistence type="predicted"/>
<reference evidence="2 3" key="1">
    <citation type="submission" date="2019-04" db="EMBL/GenBank/DDBJ databases">
        <title>Taxonomy of novel Haliea sp. from mangrove soil of West Coast of India.</title>
        <authorList>
            <person name="Verma A."/>
            <person name="Kumar P."/>
            <person name="Krishnamurthi S."/>
        </authorList>
    </citation>
    <scope>NUCLEOTIDE SEQUENCE [LARGE SCALE GENOMIC DNA]</scope>
    <source>
        <strain evidence="2 3">SAOS-164</strain>
    </source>
</reference>
<keyword evidence="3" id="KW-1185">Reference proteome</keyword>
<keyword evidence="1" id="KW-0472">Membrane</keyword>
<organism evidence="2 3">
    <name type="scientific">Mangrovimicrobium sediminis</name>
    <dbReference type="NCBI Taxonomy" id="2562682"/>
    <lineage>
        <taxon>Bacteria</taxon>
        <taxon>Pseudomonadati</taxon>
        <taxon>Pseudomonadota</taxon>
        <taxon>Gammaproteobacteria</taxon>
        <taxon>Cellvibrionales</taxon>
        <taxon>Halieaceae</taxon>
        <taxon>Mangrovimicrobium</taxon>
    </lineage>
</organism>
<dbReference type="OrthoDB" id="5625617at2"/>
<dbReference type="RefSeq" id="WP_135443110.1">
    <property type="nucleotide sequence ID" value="NZ_SRLE01000006.1"/>
</dbReference>
<dbReference type="Proteomes" id="UP000298050">
    <property type="component" value="Unassembled WGS sequence"/>
</dbReference>
<protein>
    <submittedName>
        <fullName evidence="2">DUF2788 domain-containing protein</fullName>
    </submittedName>
</protein>
<feature type="transmembrane region" description="Helical" evidence="1">
    <location>
        <begin position="12"/>
        <end position="29"/>
    </location>
</feature>
<evidence type="ECO:0000313" key="2">
    <source>
        <dbReference type="EMBL" id="TGD74300.1"/>
    </source>
</evidence>
<name>A0A4Z0M4D3_9GAMM</name>
<feature type="transmembrane region" description="Helical" evidence="1">
    <location>
        <begin position="41"/>
        <end position="63"/>
    </location>
</feature>
<comment type="caution">
    <text evidence="2">The sequence shown here is derived from an EMBL/GenBank/DDBJ whole genome shotgun (WGS) entry which is preliminary data.</text>
</comment>
<evidence type="ECO:0000256" key="1">
    <source>
        <dbReference type="SAM" id="Phobius"/>
    </source>
</evidence>
<dbReference type="AlphaFoldDB" id="A0A4Z0M4D3"/>
<dbReference type="Pfam" id="PF10981">
    <property type="entry name" value="DUF2788"/>
    <property type="match status" value="1"/>
</dbReference>
<sequence length="70" mass="7693">MDEWLTEYGVTLGVGALILFMVFIVWDLAHSSKAGKFGTMILFIALAMGIFGFLIKLVITYLLEHAGGIQ</sequence>
<dbReference type="EMBL" id="SRLE01000006">
    <property type="protein sequence ID" value="TGD74300.1"/>
    <property type="molecule type" value="Genomic_DNA"/>
</dbReference>
<keyword evidence="1" id="KW-0812">Transmembrane</keyword>
<gene>
    <name evidence="2" type="ORF">E4634_09280</name>
</gene>
<dbReference type="InterPro" id="IPR021249">
    <property type="entry name" value="DUF2788"/>
</dbReference>
<evidence type="ECO:0000313" key="3">
    <source>
        <dbReference type="Proteomes" id="UP000298050"/>
    </source>
</evidence>
<accession>A0A4Z0M4D3</accession>